<reference evidence="1" key="2">
    <citation type="submission" date="2008-12" db="EMBL/GenBank/DDBJ databases">
        <title>Improved gene annotation of the rice (Oryza sativa) genomes.</title>
        <authorList>
            <person name="Wang J."/>
            <person name="Li R."/>
            <person name="Fan W."/>
            <person name="Huang Q."/>
            <person name="Zhang J."/>
            <person name="Zhou Y."/>
            <person name="Hu Y."/>
            <person name="Zi S."/>
            <person name="Li J."/>
            <person name="Ni P."/>
            <person name="Zheng H."/>
            <person name="Zhang Y."/>
            <person name="Zhao M."/>
            <person name="Hao Q."/>
            <person name="McDermott J."/>
            <person name="Samudrala R."/>
            <person name="Kristiansen K."/>
            <person name="Wong G.K.-S."/>
        </authorList>
    </citation>
    <scope>NUCLEOTIDE SEQUENCE</scope>
</reference>
<evidence type="ECO:0000313" key="1">
    <source>
        <dbReference type="EMBL" id="EEE51710.1"/>
    </source>
</evidence>
<dbReference type="EMBL" id="CM000148">
    <property type="protein sequence ID" value="EEE51710.1"/>
    <property type="molecule type" value="Genomic_DNA"/>
</dbReference>
<sequence length="81" mass="8684">MVCRQQQPVARSFTLKLRRRNFSLNDGGGAVAIHELPSSTRLEAAMTLSLDKVTLRLPGDSHLLDRPPPVVAALPAPAEAG</sequence>
<dbReference type="Proteomes" id="UP000007752">
    <property type="component" value="Chromosome 11"/>
</dbReference>
<proteinExistence type="predicted"/>
<organism evidence="1">
    <name type="scientific">Oryza sativa subsp. japonica</name>
    <name type="common">Rice</name>
    <dbReference type="NCBI Taxonomy" id="39947"/>
    <lineage>
        <taxon>Eukaryota</taxon>
        <taxon>Viridiplantae</taxon>
        <taxon>Streptophyta</taxon>
        <taxon>Embryophyta</taxon>
        <taxon>Tracheophyta</taxon>
        <taxon>Spermatophyta</taxon>
        <taxon>Magnoliopsida</taxon>
        <taxon>Liliopsida</taxon>
        <taxon>Poales</taxon>
        <taxon>Poaceae</taxon>
        <taxon>BOP clade</taxon>
        <taxon>Oryzoideae</taxon>
        <taxon>Oryzeae</taxon>
        <taxon>Oryzinae</taxon>
        <taxon>Oryza</taxon>
        <taxon>Oryza sativa</taxon>
    </lineage>
</organism>
<dbReference type="AlphaFoldDB" id="A0A8J8YFZ8"/>
<gene>
    <name evidence="1" type="ORF">OsJ_33092</name>
</gene>
<accession>A0A8J8YFZ8</accession>
<protein>
    <submittedName>
        <fullName evidence="1">Uncharacterized protein</fullName>
    </submittedName>
</protein>
<name>A0A8J8YFZ8_ORYSJ</name>
<reference evidence="1" key="1">
    <citation type="journal article" date="2005" name="PLoS Biol.">
        <title>The genomes of Oryza sativa: a history of duplications.</title>
        <authorList>
            <person name="Yu J."/>
            <person name="Wang J."/>
            <person name="Lin W."/>
            <person name="Li S."/>
            <person name="Li H."/>
            <person name="Zhou J."/>
            <person name="Ni P."/>
            <person name="Dong W."/>
            <person name="Hu S."/>
            <person name="Zeng C."/>
            <person name="Zhang J."/>
            <person name="Zhang Y."/>
            <person name="Li R."/>
            <person name="Xu Z."/>
            <person name="Li S."/>
            <person name="Li X."/>
            <person name="Zheng H."/>
            <person name="Cong L."/>
            <person name="Lin L."/>
            <person name="Yin J."/>
            <person name="Geng J."/>
            <person name="Li G."/>
            <person name="Shi J."/>
            <person name="Liu J."/>
            <person name="Lv H."/>
            <person name="Li J."/>
            <person name="Wang J."/>
            <person name="Deng Y."/>
            <person name="Ran L."/>
            <person name="Shi X."/>
            <person name="Wang X."/>
            <person name="Wu Q."/>
            <person name="Li C."/>
            <person name="Ren X."/>
            <person name="Wang J."/>
            <person name="Wang X."/>
            <person name="Li D."/>
            <person name="Liu D."/>
            <person name="Zhang X."/>
            <person name="Ji Z."/>
            <person name="Zhao W."/>
            <person name="Sun Y."/>
            <person name="Zhang Z."/>
            <person name="Bao J."/>
            <person name="Han Y."/>
            <person name="Dong L."/>
            <person name="Ji J."/>
            <person name="Chen P."/>
            <person name="Wu S."/>
            <person name="Liu J."/>
            <person name="Xiao Y."/>
            <person name="Bu D."/>
            <person name="Tan J."/>
            <person name="Yang L."/>
            <person name="Ye C."/>
            <person name="Zhang J."/>
            <person name="Xu J."/>
            <person name="Zhou Y."/>
            <person name="Yu Y."/>
            <person name="Zhang B."/>
            <person name="Zhuang S."/>
            <person name="Wei H."/>
            <person name="Liu B."/>
            <person name="Lei M."/>
            <person name="Yu H."/>
            <person name="Li Y."/>
            <person name="Xu H."/>
            <person name="Wei S."/>
            <person name="He X."/>
            <person name="Fang L."/>
            <person name="Zhang Z."/>
            <person name="Zhang Y."/>
            <person name="Huang X."/>
            <person name="Su Z."/>
            <person name="Tong W."/>
            <person name="Li J."/>
            <person name="Tong Z."/>
            <person name="Li S."/>
            <person name="Ye J."/>
            <person name="Wang L."/>
            <person name="Fang L."/>
            <person name="Lei T."/>
            <person name="Chen C."/>
            <person name="Chen H."/>
            <person name="Xu Z."/>
            <person name="Li H."/>
            <person name="Huang H."/>
            <person name="Zhang F."/>
            <person name="Xu H."/>
            <person name="Li N."/>
            <person name="Zhao C."/>
            <person name="Li S."/>
            <person name="Dong L."/>
            <person name="Huang Y."/>
            <person name="Li L."/>
            <person name="Xi Y."/>
            <person name="Qi Q."/>
            <person name="Li W."/>
            <person name="Zhang B."/>
            <person name="Hu W."/>
            <person name="Zhang Y."/>
            <person name="Tian X."/>
            <person name="Jiao Y."/>
            <person name="Liang X."/>
            <person name="Jin J."/>
            <person name="Gao L."/>
            <person name="Zheng W."/>
            <person name="Hao B."/>
            <person name="Liu S."/>
            <person name="Wang W."/>
            <person name="Yuan L."/>
            <person name="Cao M."/>
            <person name="McDermott J."/>
            <person name="Samudrala R."/>
            <person name="Wang J."/>
            <person name="Wong G.K."/>
            <person name="Yang H."/>
        </authorList>
    </citation>
    <scope>NUCLEOTIDE SEQUENCE [LARGE SCALE GENOMIC DNA]</scope>
</reference>